<dbReference type="Pfam" id="PF24016">
    <property type="entry name" value="DUF7330"/>
    <property type="match status" value="1"/>
</dbReference>
<dbReference type="GeneID" id="64633797"/>
<evidence type="ECO:0000259" key="1">
    <source>
        <dbReference type="Pfam" id="PF24016"/>
    </source>
</evidence>
<reference evidence="2" key="1">
    <citation type="journal article" date="2020" name="New Phytol.">
        <title>Comparative genomics reveals dynamic genome evolution in host specialist ectomycorrhizal fungi.</title>
        <authorList>
            <person name="Lofgren L.A."/>
            <person name="Nguyen N.H."/>
            <person name="Vilgalys R."/>
            <person name="Ruytinx J."/>
            <person name="Liao H.L."/>
            <person name="Branco S."/>
            <person name="Kuo A."/>
            <person name="LaButti K."/>
            <person name="Lipzen A."/>
            <person name="Andreopoulos W."/>
            <person name="Pangilinan J."/>
            <person name="Riley R."/>
            <person name="Hundley H."/>
            <person name="Na H."/>
            <person name="Barry K."/>
            <person name="Grigoriev I.V."/>
            <person name="Stajich J.E."/>
            <person name="Kennedy P.G."/>
        </authorList>
    </citation>
    <scope>NUCLEOTIDE SEQUENCE</scope>
    <source>
        <strain evidence="2">MN1</strain>
    </source>
</reference>
<dbReference type="AlphaFoldDB" id="A0A9P7JFJ1"/>
<feature type="domain" description="DUF7330" evidence="1">
    <location>
        <begin position="47"/>
        <end position="133"/>
    </location>
</feature>
<dbReference type="RefSeq" id="XP_041195218.1">
    <property type="nucleotide sequence ID" value="XM_041339781.1"/>
</dbReference>
<name>A0A9P7JFJ1_9AGAM</name>
<dbReference type="OrthoDB" id="3177929at2759"/>
<comment type="caution">
    <text evidence="2">The sequence shown here is derived from an EMBL/GenBank/DDBJ whole genome shotgun (WGS) entry which is preliminary data.</text>
</comment>
<dbReference type="Proteomes" id="UP000807769">
    <property type="component" value="Unassembled WGS sequence"/>
</dbReference>
<dbReference type="EMBL" id="JABBWG010000009">
    <property type="protein sequence ID" value="KAG1819683.1"/>
    <property type="molecule type" value="Genomic_DNA"/>
</dbReference>
<protein>
    <recommendedName>
        <fullName evidence="1">DUF7330 domain-containing protein</fullName>
    </recommendedName>
</protein>
<evidence type="ECO:0000313" key="3">
    <source>
        <dbReference type="Proteomes" id="UP000807769"/>
    </source>
</evidence>
<gene>
    <name evidence="2" type="ORF">BJ212DRAFT_1478916</name>
</gene>
<organism evidence="2 3">
    <name type="scientific">Suillus subaureus</name>
    <dbReference type="NCBI Taxonomy" id="48587"/>
    <lineage>
        <taxon>Eukaryota</taxon>
        <taxon>Fungi</taxon>
        <taxon>Dikarya</taxon>
        <taxon>Basidiomycota</taxon>
        <taxon>Agaricomycotina</taxon>
        <taxon>Agaricomycetes</taxon>
        <taxon>Agaricomycetidae</taxon>
        <taxon>Boletales</taxon>
        <taxon>Suillineae</taxon>
        <taxon>Suillaceae</taxon>
        <taxon>Suillus</taxon>
    </lineage>
</organism>
<dbReference type="InterPro" id="IPR055754">
    <property type="entry name" value="DUF7330"/>
</dbReference>
<sequence>MSSDSESSLSLKKTHLLRIKPTGTRKIHYNALSDYDFMLKTPKPIDISLALPHYRARNQPVDHRLAMFISNETSPIKLKVCRSVPRCKFFLDIRTTTSNVTVWLPSDFRGHIRCSGTPSFSAGFVNRMMANVRVNEAMSMEDNWDSDEVWVDTRGLVTFRMWDLHTNAPESQPKETLKRIFSSTCKKLPERNVNWDFLLED</sequence>
<keyword evidence="3" id="KW-1185">Reference proteome</keyword>
<accession>A0A9P7JFJ1</accession>
<evidence type="ECO:0000313" key="2">
    <source>
        <dbReference type="EMBL" id="KAG1819683.1"/>
    </source>
</evidence>
<proteinExistence type="predicted"/>